<keyword evidence="1" id="KW-0648">Protein biosynthesis</keyword>
<evidence type="ECO:0000313" key="1">
    <source>
        <dbReference type="EMBL" id="EDM09101.1"/>
    </source>
</evidence>
<dbReference type="AlphaFoldDB" id="A6IVX1"/>
<gene>
    <name evidence="1 3" type="primary">Eif4ebp1</name>
    <name evidence="1" type="ORF">rCG_42993</name>
</gene>
<accession>A6IVX1</accession>
<evidence type="ECO:0000313" key="2">
    <source>
        <dbReference type="Proteomes" id="UP000234681"/>
    </source>
</evidence>
<proteinExistence type="predicted"/>
<keyword evidence="1" id="KW-0396">Initiation factor</keyword>
<dbReference type="Proteomes" id="UP000234681">
    <property type="component" value="Chromosome 16"/>
</dbReference>
<sequence>MSLPCRPARAICTAARKISGQVVKSHSLRWTFKGPAIGRSDASGPLGPLGGEPQQSGLVPGRHWVWIGHPVLLLTQGTCSAFHFVNTSTYLLVPLLILSCYSRVMTLTYTLPASSASEWTQRSLSE</sequence>
<name>A6IVX1_RAT</name>
<dbReference type="RGD" id="620259">
    <property type="gene designation" value="Eif4ebp1"/>
</dbReference>
<evidence type="ECO:0000313" key="3">
    <source>
        <dbReference type="RGD" id="620259"/>
    </source>
</evidence>
<dbReference type="GO" id="GO:0003743">
    <property type="term" value="F:translation initiation factor activity"/>
    <property type="evidence" value="ECO:0007669"/>
    <property type="project" value="UniProtKB-KW"/>
</dbReference>
<organism evidence="1 2">
    <name type="scientific">Rattus norvegicus</name>
    <name type="common">Rat</name>
    <dbReference type="NCBI Taxonomy" id="10116"/>
    <lineage>
        <taxon>Eukaryota</taxon>
        <taxon>Metazoa</taxon>
        <taxon>Chordata</taxon>
        <taxon>Craniata</taxon>
        <taxon>Vertebrata</taxon>
        <taxon>Euteleostomi</taxon>
        <taxon>Mammalia</taxon>
        <taxon>Eutheria</taxon>
        <taxon>Euarchontoglires</taxon>
        <taxon>Glires</taxon>
        <taxon>Rodentia</taxon>
        <taxon>Myomorpha</taxon>
        <taxon>Muroidea</taxon>
        <taxon>Muridae</taxon>
        <taxon>Murinae</taxon>
        <taxon>Rattus</taxon>
    </lineage>
</organism>
<reference evidence="1 2" key="1">
    <citation type="submission" date="2005-09" db="EMBL/GenBank/DDBJ databases">
        <authorList>
            <person name="Mural R.J."/>
            <person name="Li P.W."/>
            <person name="Adams M.D."/>
            <person name="Amanatides P.G."/>
            <person name="Baden-Tillson H."/>
            <person name="Barnstead M."/>
            <person name="Chin S.H."/>
            <person name="Dew I."/>
            <person name="Evans C.A."/>
            <person name="Ferriera S."/>
            <person name="Flanigan M."/>
            <person name="Fosler C."/>
            <person name="Glodek A."/>
            <person name="Gu Z."/>
            <person name="Holt R.A."/>
            <person name="Jennings D."/>
            <person name="Kraft C.L."/>
            <person name="Lu F."/>
            <person name="Nguyen T."/>
            <person name="Nusskern D.R."/>
            <person name="Pfannkoch C.M."/>
            <person name="Sitter C."/>
            <person name="Sutton G.G."/>
            <person name="Venter J.C."/>
            <person name="Wang Z."/>
            <person name="Woodage T."/>
            <person name="Zheng X.H."/>
            <person name="Zhong F."/>
        </authorList>
    </citation>
    <scope>NUCLEOTIDE SEQUENCE [LARGE SCALE GENOMIC DNA]</scope>
    <source>
        <strain>BN</strain>
        <strain evidence="2">Sprague-Dawley</strain>
    </source>
</reference>
<dbReference type="EMBL" id="CH473970">
    <property type="protein sequence ID" value="EDM09101.1"/>
    <property type="molecule type" value="Genomic_DNA"/>
</dbReference>
<protein>
    <submittedName>
        <fullName evidence="1">Eukaryotic translation initiation factor 4E binding protein 1</fullName>
    </submittedName>
</protein>